<proteinExistence type="predicted"/>
<evidence type="ECO:0000256" key="1">
    <source>
        <dbReference type="SAM" id="MobiDB-lite"/>
    </source>
</evidence>
<comment type="caution">
    <text evidence="2">The sequence shown here is derived from an EMBL/GenBank/DDBJ whole genome shotgun (WGS) entry which is preliminary data.</text>
</comment>
<reference evidence="2 3" key="1">
    <citation type="submission" date="2019-03" db="EMBL/GenBank/DDBJ databases">
        <title>Single cell metagenomics reveals metabolic interactions within the superorganism composed of flagellate Streblomastix strix and complex community of Bacteroidetes bacteria on its surface.</title>
        <authorList>
            <person name="Treitli S.C."/>
            <person name="Kolisko M."/>
            <person name="Husnik F."/>
            <person name="Keeling P."/>
            <person name="Hampl V."/>
        </authorList>
    </citation>
    <scope>NUCLEOTIDE SEQUENCE [LARGE SCALE GENOMIC DNA]</scope>
    <source>
        <strain evidence="2">ST1C</strain>
    </source>
</reference>
<feature type="non-terminal residue" evidence="2">
    <location>
        <position position="608"/>
    </location>
</feature>
<organism evidence="2 3">
    <name type="scientific">Streblomastix strix</name>
    <dbReference type="NCBI Taxonomy" id="222440"/>
    <lineage>
        <taxon>Eukaryota</taxon>
        <taxon>Metamonada</taxon>
        <taxon>Preaxostyla</taxon>
        <taxon>Oxymonadida</taxon>
        <taxon>Streblomastigidae</taxon>
        <taxon>Streblomastix</taxon>
    </lineage>
</organism>
<feature type="compositionally biased region" description="Basic and acidic residues" evidence="1">
    <location>
        <begin position="141"/>
        <end position="158"/>
    </location>
</feature>
<accession>A0A5J4WC53</accession>
<evidence type="ECO:0000313" key="3">
    <source>
        <dbReference type="Proteomes" id="UP000324800"/>
    </source>
</evidence>
<feature type="compositionally biased region" description="Basic and acidic residues" evidence="1">
    <location>
        <begin position="175"/>
        <end position="187"/>
    </location>
</feature>
<dbReference type="Proteomes" id="UP000324800">
    <property type="component" value="Unassembled WGS sequence"/>
</dbReference>
<evidence type="ECO:0000313" key="2">
    <source>
        <dbReference type="EMBL" id="KAA6392145.1"/>
    </source>
</evidence>
<dbReference type="EMBL" id="SNRW01002644">
    <property type="protein sequence ID" value="KAA6392145.1"/>
    <property type="molecule type" value="Genomic_DNA"/>
</dbReference>
<dbReference type="AlphaFoldDB" id="A0A5J4WC53"/>
<feature type="region of interest" description="Disordered" evidence="1">
    <location>
        <begin position="141"/>
        <end position="187"/>
    </location>
</feature>
<name>A0A5J4WC53_9EUKA</name>
<gene>
    <name evidence="2" type="ORF">EZS28_012329</name>
</gene>
<sequence>MTSAYNKAQIIELGNLFGIDLSRDSNITGRNQLAAQLKEFQVDKPHAYSKALVQRIKTAIDRRNNQIKQQQRKRDYRIREQQRLIAQQQRQEQLKRERKQRFEQQLQLFYEGRINHENLKQFITHDEQDHQEEARELEEYMREQREKERQDENQKQIEDEPLNTLFNPSQEQEEITTKSEKLKEKDNLDQQNDNLEDYTAFADQSLQEYFDQLDRLDFDDSARQRADKLDENEQQFLQERTQRLLDEERANEIRKLDHTQFREIEVEDADALLLSEPFNQALYRRAVRSHRLRYPRQNIQKMYGKRQSDNFEPTRHYYHNHITNQEDIDNHVRNVGTQELQMNHFKIAFDFGFIVEIVTYNEDQVQEVHYDVRYPHNNILSPLNPESNITSNEQLENFIKFLPAKIIENQERTLEDTHTRFIAIVSMVVVAYRDRAGGAAPAELQKFIKRQEVKFVDNKNYRNNCLFDALSSISLLDETQVCTDGKLKLSNRRATNSRVAEGKRLMKQFYSAIGNEQIKKIEQFCNNYQGFDLASEGKQLANIFNINICVYAYHHLDFDEEPTQEVEIQPKLNSKGNRIHRKKEDRVKEEKYDNYFLDFVVKPDEKII</sequence>
<protein>
    <submittedName>
        <fullName evidence="2">Uncharacterized protein</fullName>
    </submittedName>
</protein>